<evidence type="ECO:0000313" key="2">
    <source>
        <dbReference type="EMBL" id="RKF18719.1"/>
    </source>
</evidence>
<feature type="transmembrane region" description="Helical" evidence="1">
    <location>
        <begin position="81"/>
        <end position="103"/>
    </location>
</feature>
<proteinExistence type="predicted"/>
<organism evidence="2 3">
    <name type="scientific">Alginatibacterium sediminis</name>
    <dbReference type="NCBI Taxonomy" id="2164068"/>
    <lineage>
        <taxon>Bacteria</taxon>
        <taxon>Pseudomonadati</taxon>
        <taxon>Pseudomonadota</taxon>
        <taxon>Gammaproteobacteria</taxon>
        <taxon>Alteromonadales</taxon>
        <taxon>Alteromonadaceae</taxon>
        <taxon>Alginatibacterium</taxon>
    </lineage>
</organism>
<evidence type="ECO:0000313" key="3">
    <source>
        <dbReference type="Proteomes" id="UP000286482"/>
    </source>
</evidence>
<reference evidence="2 3" key="1">
    <citation type="submission" date="2018-09" db="EMBL/GenBank/DDBJ databases">
        <authorList>
            <person name="Wang Z."/>
        </authorList>
    </citation>
    <scope>NUCLEOTIDE SEQUENCE [LARGE SCALE GENOMIC DNA]</scope>
    <source>
        <strain evidence="2 3">ALS 81</strain>
    </source>
</reference>
<keyword evidence="1" id="KW-1133">Transmembrane helix</keyword>
<name>A0A420EDA4_9ALTE</name>
<keyword evidence="1" id="KW-0472">Membrane</keyword>
<sequence>MLKDDKIVDVLVSKKFHWMGFRATPAHCIFIDLERHVSSWEKMKPRMLASYARSAYPKQIAQNELEAQQQEKQEPQKPSRLPIWAGRLTILGILFALYFYFLVYPHSNQQVSVISRLGKIEAIVYPPQQVWPIPFLDEVTSFDASDILSDPSLSEEQKNDAIIQRIVSK</sequence>
<dbReference type="EMBL" id="RAQO01000005">
    <property type="protein sequence ID" value="RKF18719.1"/>
    <property type="molecule type" value="Genomic_DNA"/>
</dbReference>
<keyword evidence="3" id="KW-1185">Reference proteome</keyword>
<protein>
    <submittedName>
        <fullName evidence="2">Uncharacterized protein</fullName>
    </submittedName>
</protein>
<evidence type="ECO:0000256" key="1">
    <source>
        <dbReference type="SAM" id="Phobius"/>
    </source>
</evidence>
<dbReference type="Proteomes" id="UP000286482">
    <property type="component" value="Unassembled WGS sequence"/>
</dbReference>
<dbReference type="AlphaFoldDB" id="A0A420EDA4"/>
<comment type="caution">
    <text evidence="2">The sequence shown here is derived from an EMBL/GenBank/DDBJ whole genome shotgun (WGS) entry which is preliminary data.</text>
</comment>
<accession>A0A420EDA4</accession>
<keyword evidence="1" id="KW-0812">Transmembrane</keyword>
<gene>
    <name evidence="2" type="ORF">DBZ36_09980</name>
</gene>